<protein>
    <recommendedName>
        <fullName evidence="3">Reverse transcriptase domain-containing protein</fullName>
    </recommendedName>
</protein>
<dbReference type="PANTHER" id="PTHR47331">
    <property type="entry name" value="PHD-TYPE DOMAIN-CONTAINING PROTEIN"/>
    <property type="match status" value="1"/>
</dbReference>
<accession>A0A5C6P5J3</accession>
<dbReference type="SUPFAM" id="SSF56672">
    <property type="entry name" value="DNA/RNA polymerases"/>
    <property type="match status" value="1"/>
</dbReference>
<reference evidence="1 2" key="1">
    <citation type="submission" date="2019-04" db="EMBL/GenBank/DDBJ databases">
        <title>Chromosome genome assembly for Takifugu flavidus.</title>
        <authorList>
            <person name="Xiao S."/>
        </authorList>
    </citation>
    <scope>NUCLEOTIDE SEQUENCE [LARGE SCALE GENOMIC DNA]</scope>
    <source>
        <strain evidence="1">HTHZ2018</strain>
        <tissue evidence="1">Muscle</tissue>
    </source>
</reference>
<evidence type="ECO:0000313" key="2">
    <source>
        <dbReference type="Proteomes" id="UP000324091"/>
    </source>
</evidence>
<proteinExistence type="predicted"/>
<sequence>MAEDDKLAMSVDDNNFLKIMDNEVYVDDENHWVALLPFRSPRQLLPNNREQAFQRLLSLQRSFKKRPDMKEHFFDFMQKVIDNHQAEPAPQLQLGQECWYLPTFGVYHHQKPGKIRVVFDSSAEYKGALNDALLSGPNLNNTLIGVLLRFRREQIAVTADVEQMFCGFKVREDHRHFLRFLWYKDNNPDKEIIDYWMTVHVFGNSLSPAVATYGMRKAAEQGETEHGTDAKHFIFRNFYVDDGLASVAKEDDAIDLLWRTKALLAESNLRLHKIASNSTKVMEAFPV</sequence>
<keyword evidence="2" id="KW-1185">Reference proteome</keyword>
<gene>
    <name evidence="1" type="ORF">D4764_14G0003770</name>
</gene>
<dbReference type="InterPro" id="IPR043502">
    <property type="entry name" value="DNA/RNA_pol_sf"/>
</dbReference>
<comment type="caution">
    <text evidence="1">The sequence shown here is derived from an EMBL/GenBank/DDBJ whole genome shotgun (WGS) entry which is preliminary data.</text>
</comment>
<name>A0A5C6P5J3_9TELE</name>
<dbReference type="Proteomes" id="UP000324091">
    <property type="component" value="Chromosome 14"/>
</dbReference>
<dbReference type="EMBL" id="RHFK02000006">
    <property type="protein sequence ID" value="TWW74376.1"/>
    <property type="molecule type" value="Genomic_DNA"/>
</dbReference>
<organism evidence="1 2">
    <name type="scientific">Takifugu flavidus</name>
    <name type="common">sansaifugu</name>
    <dbReference type="NCBI Taxonomy" id="433684"/>
    <lineage>
        <taxon>Eukaryota</taxon>
        <taxon>Metazoa</taxon>
        <taxon>Chordata</taxon>
        <taxon>Craniata</taxon>
        <taxon>Vertebrata</taxon>
        <taxon>Euteleostomi</taxon>
        <taxon>Actinopterygii</taxon>
        <taxon>Neopterygii</taxon>
        <taxon>Teleostei</taxon>
        <taxon>Neoteleostei</taxon>
        <taxon>Acanthomorphata</taxon>
        <taxon>Eupercaria</taxon>
        <taxon>Tetraodontiformes</taxon>
        <taxon>Tetradontoidea</taxon>
        <taxon>Tetraodontidae</taxon>
        <taxon>Takifugu</taxon>
    </lineage>
</organism>
<dbReference type="AlphaFoldDB" id="A0A5C6P5J3"/>
<evidence type="ECO:0000313" key="1">
    <source>
        <dbReference type="EMBL" id="TWW74376.1"/>
    </source>
</evidence>
<evidence type="ECO:0008006" key="3">
    <source>
        <dbReference type="Google" id="ProtNLM"/>
    </source>
</evidence>
<dbReference type="PANTHER" id="PTHR47331:SF6">
    <property type="entry name" value="DOUBLECORTIN DOMAIN-CONTAINING PROTEIN"/>
    <property type="match status" value="1"/>
</dbReference>